<dbReference type="PANTHER" id="PTHR21581">
    <property type="entry name" value="D-ALANYL-D-ALANINE CARBOXYPEPTIDASE"/>
    <property type="match status" value="1"/>
</dbReference>
<accession>A0A494YRK9</accession>
<evidence type="ECO:0000256" key="8">
    <source>
        <dbReference type="PIRSR" id="PIRSR618044-2"/>
    </source>
</evidence>
<comment type="similarity">
    <text evidence="1 9">Belongs to the peptidase S11 family.</text>
</comment>
<dbReference type="SUPFAM" id="SSF56601">
    <property type="entry name" value="beta-lactamase/transpeptidase-like"/>
    <property type="match status" value="1"/>
</dbReference>
<dbReference type="Pfam" id="PF00768">
    <property type="entry name" value="Peptidase_S11"/>
    <property type="match status" value="1"/>
</dbReference>
<organism evidence="12 13">
    <name type="scientific">Oceanobacillus bengalensis</name>
    <dbReference type="NCBI Taxonomy" id="1435466"/>
    <lineage>
        <taxon>Bacteria</taxon>
        <taxon>Bacillati</taxon>
        <taxon>Bacillota</taxon>
        <taxon>Bacilli</taxon>
        <taxon>Bacillales</taxon>
        <taxon>Bacillaceae</taxon>
        <taxon>Oceanobacillus</taxon>
    </lineage>
</organism>
<evidence type="ECO:0000259" key="11">
    <source>
        <dbReference type="Pfam" id="PF00768"/>
    </source>
</evidence>
<evidence type="ECO:0000256" key="9">
    <source>
        <dbReference type="RuleBase" id="RU004016"/>
    </source>
</evidence>
<dbReference type="GO" id="GO:0008360">
    <property type="term" value="P:regulation of cell shape"/>
    <property type="evidence" value="ECO:0007669"/>
    <property type="project" value="UniProtKB-KW"/>
</dbReference>
<dbReference type="Gene3D" id="3.40.710.10">
    <property type="entry name" value="DD-peptidase/beta-lactamase superfamily"/>
    <property type="match status" value="1"/>
</dbReference>
<keyword evidence="12" id="KW-0121">Carboxypeptidase</keyword>
<dbReference type="PRINTS" id="PR00725">
    <property type="entry name" value="DADACBPTASE1"/>
</dbReference>
<evidence type="ECO:0000256" key="10">
    <source>
        <dbReference type="SAM" id="Phobius"/>
    </source>
</evidence>
<feature type="binding site" evidence="8">
    <location>
        <position position="225"/>
    </location>
    <ligand>
        <name>substrate</name>
    </ligand>
</feature>
<dbReference type="GO" id="GO:0006508">
    <property type="term" value="P:proteolysis"/>
    <property type="evidence" value="ECO:0007669"/>
    <property type="project" value="InterPro"/>
</dbReference>
<dbReference type="InterPro" id="IPR001967">
    <property type="entry name" value="Peptidase_S11_N"/>
</dbReference>
<proteinExistence type="inferred from homology"/>
<keyword evidence="10" id="KW-0812">Transmembrane</keyword>
<evidence type="ECO:0000313" key="13">
    <source>
        <dbReference type="Proteomes" id="UP000281813"/>
    </source>
</evidence>
<reference evidence="12 13" key="1">
    <citation type="journal article" date="2015" name="Antonie Van Leeuwenhoek">
        <title>Oceanobacillus bengalensis sp. nov., a bacterium isolated from seawater of the Bay of Bengal.</title>
        <authorList>
            <person name="Yongchang O."/>
            <person name="Xiang W."/>
            <person name="Wang G."/>
        </authorList>
    </citation>
    <scope>NUCLEOTIDE SEQUENCE [LARGE SCALE GENOMIC DNA]</scope>
    <source>
        <strain evidence="12 13">MCCC 1K00260</strain>
    </source>
</reference>
<dbReference type="PANTHER" id="PTHR21581:SF33">
    <property type="entry name" value="D-ALANYL-D-ALANINE CARBOXYPEPTIDASE DACB"/>
    <property type="match status" value="1"/>
</dbReference>
<keyword evidence="10" id="KW-0472">Membrane</keyword>
<keyword evidence="13" id="KW-1185">Reference proteome</keyword>
<dbReference type="AlphaFoldDB" id="A0A494YRK9"/>
<comment type="caution">
    <text evidence="12">The sequence shown here is derived from an EMBL/GenBank/DDBJ whole genome shotgun (WGS) entry which is preliminary data.</text>
</comment>
<keyword evidence="6" id="KW-0961">Cell wall biogenesis/degradation</keyword>
<feature type="active site" description="Acyl-ester intermediate" evidence="7">
    <location>
        <position position="62"/>
    </location>
</feature>
<dbReference type="InterPro" id="IPR018044">
    <property type="entry name" value="Peptidase_S11"/>
</dbReference>
<dbReference type="EMBL" id="RBZO01000049">
    <property type="protein sequence ID" value="RKQ12102.1"/>
    <property type="molecule type" value="Genomic_DNA"/>
</dbReference>
<dbReference type="OrthoDB" id="9791132at2"/>
<feature type="active site" description="Proton acceptor" evidence="7">
    <location>
        <position position="65"/>
    </location>
</feature>
<gene>
    <name evidence="12" type="ORF">D8M05_18920</name>
</gene>
<dbReference type="RefSeq" id="WP_121134569.1">
    <property type="nucleotide sequence ID" value="NZ_JBHUFK010000057.1"/>
</dbReference>
<evidence type="ECO:0000256" key="1">
    <source>
        <dbReference type="ARBA" id="ARBA00007164"/>
    </source>
</evidence>
<keyword evidence="10" id="KW-1133">Transmembrane helix</keyword>
<dbReference type="GO" id="GO:0071555">
    <property type="term" value="P:cell wall organization"/>
    <property type="evidence" value="ECO:0007669"/>
    <property type="project" value="UniProtKB-KW"/>
</dbReference>
<evidence type="ECO:0000313" key="12">
    <source>
        <dbReference type="EMBL" id="RKQ12102.1"/>
    </source>
</evidence>
<keyword evidence="2" id="KW-0732">Signal</keyword>
<protein>
    <submittedName>
        <fullName evidence="12">D-alanyl-D-alanine carboxypeptidase</fullName>
    </submittedName>
</protein>
<dbReference type="InterPro" id="IPR012338">
    <property type="entry name" value="Beta-lactam/transpept-like"/>
</dbReference>
<dbReference type="Proteomes" id="UP000281813">
    <property type="component" value="Unassembled WGS sequence"/>
</dbReference>
<dbReference type="GO" id="GO:0009002">
    <property type="term" value="F:serine-type D-Ala-D-Ala carboxypeptidase activity"/>
    <property type="evidence" value="ECO:0007669"/>
    <property type="project" value="InterPro"/>
</dbReference>
<evidence type="ECO:0000256" key="3">
    <source>
        <dbReference type="ARBA" id="ARBA00022801"/>
    </source>
</evidence>
<evidence type="ECO:0000256" key="7">
    <source>
        <dbReference type="PIRSR" id="PIRSR618044-1"/>
    </source>
</evidence>
<evidence type="ECO:0000256" key="5">
    <source>
        <dbReference type="ARBA" id="ARBA00022984"/>
    </source>
</evidence>
<feature type="active site" evidence="7">
    <location>
        <position position="117"/>
    </location>
</feature>
<dbReference type="GO" id="GO:0009252">
    <property type="term" value="P:peptidoglycan biosynthetic process"/>
    <property type="evidence" value="ECO:0007669"/>
    <property type="project" value="UniProtKB-KW"/>
</dbReference>
<keyword evidence="3" id="KW-0378">Hydrolase</keyword>
<evidence type="ECO:0000256" key="6">
    <source>
        <dbReference type="ARBA" id="ARBA00023316"/>
    </source>
</evidence>
<evidence type="ECO:0000256" key="2">
    <source>
        <dbReference type="ARBA" id="ARBA00022729"/>
    </source>
</evidence>
<feature type="transmembrane region" description="Helical" evidence="10">
    <location>
        <begin position="373"/>
        <end position="390"/>
    </location>
</feature>
<keyword evidence="5" id="KW-0573">Peptidoglycan synthesis</keyword>
<name>A0A494YRK9_9BACI</name>
<keyword evidence="12" id="KW-0645">Protease</keyword>
<keyword evidence="4" id="KW-0133">Cell shape</keyword>
<feature type="domain" description="Peptidase S11 D-alanyl-D-alanine carboxypeptidase A N-terminal" evidence="11">
    <location>
        <begin position="27"/>
        <end position="254"/>
    </location>
</feature>
<sequence length="396" mass="44149">MKKMGFILTNLIVLNLLLPIVTFGHSNTSPPSLNSEAAIIIEAKSGAVIYEENSNAKMYPASLTKIATAIYAIENGNLDEVVTVSENARGTVGSSVYLEEGEKITLLQLVQGLLVNSGNDAGVAIAEHLSGSTERFSHDINEYLENKIGVQNTNFINPHGLFNTDHLTTAEDLAKITQYAIENETFKEIFALKEVNWDGETWDTTLYTHHKLMREIPYEGITGGKTGFVEESGYTLATTAERDNLSLIIITLNSEHEMEAYTDTTNLLNYAFENYKTSKVSAGTTFKVENKEYQLSKDYYYTHLINEQVKFEANNSGVLNIITEENEILASTQLSSTQVEELANNTTQGKNDIVKGNNKESSIFLFSKYMNELIYIVLMLSFGILGLVYYQNRKVL</sequence>
<evidence type="ECO:0000256" key="4">
    <source>
        <dbReference type="ARBA" id="ARBA00022960"/>
    </source>
</evidence>